<proteinExistence type="predicted"/>
<comment type="caution">
    <text evidence="3">The sequence shown here is derived from an EMBL/GenBank/DDBJ whole genome shotgun (WGS) entry which is preliminary data.</text>
</comment>
<evidence type="ECO:0000313" key="3">
    <source>
        <dbReference type="EMBL" id="KAG5532569.1"/>
    </source>
</evidence>
<accession>A0AAV6IYS8</accession>
<keyword evidence="2" id="KW-0472">Membrane</keyword>
<feature type="region of interest" description="Disordered" evidence="1">
    <location>
        <begin position="1"/>
        <end position="36"/>
    </location>
</feature>
<keyword evidence="2" id="KW-1133">Transmembrane helix</keyword>
<feature type="transmembrane region" description="Helical" evidence="2">
    <location>
        <begin position="611"/>
        <end position="633"/>
    </location>
</feature>
<organism evidence="3 4">
    <name type="scientific">Rhododendron griersonianum</name>
    <dbReference type="NCBI Taxonomy" id="479676"/>
    <lineage>
        <taxon>Eukaryota</taxon>
        <taxon>Viridiplantae</taxon>
        <taxon>Streptophyta</taxon>
        <taxon>Embryophyta</taxon>
        <taxon>Tracheophyta</taxon>
        <taxon>Spermatophyta</taxon>
        <taxon>Magnoliopsida</taxon>
        <taxon>eudicotyledons</taxon>
        <taxon>Gunneridae</taxon>
        <taxon>Pentapetalae</taxon>
        <taxon>asterids</taxon>
        <taxon>Ericales</taxon>
        <taxon>Ericaceae</taxon>
        <taxon>Ericoideae</taxon>
        <taxon>Rhodoreae</taxon>
        <taxon>Rhododendron</taxon>
    </lineage>
</organism>
<dbReference type="EMBL" id="JACTNZ010000009">
    <property type="protein sequence ID" value="KAG5532569.1"/>
    <property type="molecule type" value="Genomic_DNA"/>
</dbReference>
<protein>
    <submittedName>
        <fullName evidence="3">Uncharacterized protein</fullName>
    </submittedName>
</protein>
<evidence type="ECO:0000313" key="4">
    <source>
        <dbReference type="Proteomes" id="UP000823749"/>
    </source>
</evidence>
<name>A0AAV6IYS8_9ERIC</name>
<dbReference type="Proteomes" id="UP000823749">
    <property type="component" value="Chromosome 9"/>
</dbReference>
<keyword evidence="2" id="KW-0812">Transmembrane</keyword>
<evidence type="ECO:0000256" key="1">
    <source>
        <dbReference type="SAM" id="MobiDB-lite"/>
    </source>
</evidence>
<keyword evidence="4" id="KW-1185">Reference proteome</keyword>
<sequence length="704" mass="80339">MTGGRSKKQRDTQKKRDAKKGASSSQAIEPQEPEPQAIEQLGADDIVQICMEAKTRFVSAIDVKDREKAKKQLEELSNLYPPFAAYAYHTLSQSLLELSKTHKTPAGQEPVLREALTWAELAINQQIPSGFEERRAYVFSQLMAVNHADALSKWAMVLPLDRPDKESYLELAEKKCKDAFVLARKTLDPDNENVKLVLEDGYACKHMLTNIKKKRKEAEVALKSLALYLDKDKDDKYKDKDDEVSTELLVEKAAVAEGVGEDELQKVEQESSSELDPLPLDPPPIEVCWRVAGIMYKLTHRFKRYDIGWTSFGEYFDKDRSTQISLVSFESLRESKSYFDILKNFKDSRIVECYVIDDKGVMIELVDSDIETWVEEEYKTFIDTNSSCTWWAHIQHSFKSIFRDILLALQFLFERGAYCGDLANNISIINGKSAKLSEVIVAQGDLRDRIWEDIDDLRHLMETVLLKGYESDLGNLNKNMNQILDEVLPYALSLFLGYLRDQVVRTEHKVYEHGLNQQLIVEKERKKHGRPYTVLSRDSIFLGVIAYSKNLVGHYNDHDPQVPLLTYDIVPIADRLFLGGCSMIRNSMAMVIFGKTQGLGRWRWPVDLSTLFCYFVFQMLLLIFMVLALLLVLHTPHISRRVLITGLKAAGLFSGASVGAAIVEAENSLETEICENKGELKTKQELLREKSDAFNYENPKEDKV</sequence>
<gene>
    <name evidence="3" type="ORF">RHGRI_027009</name>
</gene>
<dbReference type="AlphaFoldDB" id="A0AAV6IYS8"/>
<evidence type="ECO:0000256" key="2">
    <source>
        <dbReference type="SAM" id="Phobius"/>
    </source>
</evidence>
<feature type="compositionally biased region" description="Low complexity" evidence="1">
    <location>
        <begin position="23"/>
        <end position="36"/>
    </location>
</feature>
<reference evidence="3" key="1">
    <citation type="submission" date="2020-08" db="EMBL/GenBank/DDBJ databases">
        <title>Plant Genome Project.</title>
        <authorList>
            <person name="Zhang R.-G."/>
        </authorList>
    </citation>
    <scope>NUCLEOTIDE SEQUENCE</scope>
    <source>
        <strain evidence="3">WSP0</strain>
        <tissue evidence="3">Leaf</tissue>
    </source>
</reference>